<protein>
    <recommendedName>
        <fullName evidence="2">Universal stress protein</fullName>
    </recommendedName>
</protein>
<name>A0ABS9UE05_9BACL</name>
<evidence type="ECO:0000256" key="1">
    <source>
        <dbReference type="ARBA" id="ARBA00008791"/>
    </source>
</evidence>
<proteinExistence type="inferred from homology"/>
<dbReference type="PRINTS" id="PR01438">
    <property type="entry name" value="UNVRSLSTRESS"/>
</dbReference>
<dbReference type="EMBL" id="JAKZFC010000003">
    <property type="protein sequence ID" value="MCH7322395.1"/>
    <property type="molecule type" value="Genomic_DNA"/>
</dbReference>
<dbReference type="RefSeq" id="WP_241369453.1">
    <property type="nucleotide sequence ID" value="NZ_JAKZFC010000003.1"/>
</dbReference>
<comment type="subcellular location">
    <subcellularLocation>
        <location evidence="2">Cytoplasm</location>
    </subcellularLocation>
</comment>
<dbReference type="PANTHER" id="PTHR46268:SF6">
    <property type="entry name" value="UNIVERSAL STRESS PROTEIN UP12"/>
    <property type="match status" value="1"/>
</dbReference>
<dbReference type="SUPFAM" id="SSF52402">
    <property type="entry name" value="Adenine nucleotide alpha hydrolases-like"/>
    <property type="match status" value="1"/>
</dbReference>
<gene>
    <name evidence="4" type="ORF">LZ480_10875</name>
</gene>
<dbReference type="PANTHER" id="PTHR46268">
    <property type="entry name" value="STRESS RESPONSE PROTEIN NHAX"/>
    <property type="match status" value="1"/>
</dbReference>
<accession>A0ABS9UE05</accession>
<reference evidence="4 5" key="1">
    <citation type="submission" date="2022-03" db="EMBL/GenBank/DDBJ databases">
        <authorList>
            <person name="Jo J.-H."/>
            <person name="Im W.-T."/>
        </authorList>
    </citation>
    <scope>NUCLEOTIDE SEQUENCE [LARGE SCALE GENOMIC DNA]</scope>
    <source>
        <strain evidence="4 5">MA9</strain>
    </source>
</reference>
<dbReference type="InterPro" id="IPR006016">
    <property type="entry name" value="UspA"/>
</dbReference>
<dbReference type="Pfam" id="PF00582">
    <property type="entry name" value="Usp"/>
    <property type="match status" value="1"/>
</dbReference>
<dbReference type="InterPro" id="IPR014729">
    <property type="entry name" value="Rossmann-like_a/b/a_fold"/>
</dbReference>
<comment type="similarity">
    <text evidence="1 2">Belongs to the universal stress protein A family.</text>
</comment>
<sequence>MANHYKSIVVAVDGSKEAEYAFRKSIDVAKRNEGATINLVNVIDTRSFAAIEAYDRSIAERAQQHSEELLNGYKKQAEEAGVANVNLVIEYGSPKNIITKELSNVVEADLIICGATGLNAVERFLIGSVSEAIVRSAKCDVLVIRTPE</sequence>
<evidence type="ECO:0000313" key="4">
    <source>
        <dbReference type="EMBL" id="MCH7322395.1"/>
    </source>
</evidence>
<organism evidence="4 5">
    <name type="scientific">Solibacillus palustris</name>
    <dbReference type="NCBI Taxonomy" id="2908203"/>
    <lineage>
        <taxon>Bacteria</taxon>
        <taxon>Bacillati</taxon>
        <taxon>Bacillota</taxon>
        <taxon>Bacilli</taxon>
        <taxon>Bacillales</taxon>
        <taxon>Caryophanaceae</taxon>
        <taxon>Solibacillus</taxon>
    </lineage>
</organism>
<dbReference type="PIRSF" id="PIRSF006276">
    <property type="entry name" value="UspA"/>
    <property type="match status" value="1"/>
</dbReference>
<dbReference type="InterPro" id="IPR006015">
    <property type="entry name" value="Universal_stress_UspA"/>
</dbReference>
<dbReference type="CDD" id="cd00293">
    <property type="entry name" value="USP-like"/>
    <property type="match status" value="1"/>
</dbReference>
<keyword evidence="5" id="KW-1185">Reference proteome</keyword>
<dbReference type="Proteomes" id="UP001316087">
    <property type="component" value="Unassembled WGS sequence"/>
</dbReference>
<dbReference type="Gene3D" id="3.40.50.620">
    <property type="entry name" value="HUPs"/>
    <property type="match status" value="1"/>
</dbReference>
<evidence type="ECO:0000259" key="3">
    <source>
        <dbReference type="Pfam" id="PF00582"/>
    </source>
</evidence>
<comment type="caution">
    <text evidence="4">The sequence shown here is derived from an EMBL/GenBank/DDBJ whole genome shotgun (WGS) entry which is preliminary data.</text>
</comment>
<evidence type="ECO:0000313" key="5">
    <source>
        <dbReference type="Proteomes" id="UP001316087"/>
    </source>
</evidence>
<evidence type="ECO:0000256" key="2">
    <source>
        <dbReference type="PIRNR" id="PIRNR006276"/>
    </source>
</evidence>
<feature type="domain" description="UspA" evidence="3">
    <location>
        <begin position="5"/>
        <end position="145"/>
    </location>
</feature>
<keyword evidence="2" id="KW-0963">Cytoplasm</keyword>